<dbReference type="AlphaFoldDB" id="A0A6M5YZ50"/>
<reference evidence="2" key="1">
    <citation type="submission" date="2020-05" db="EMBL/GenBank/DDBJ databases">
        <title>Frigoriglobus tundricola gen. nov., sp. nov., a psychrotolerant cellulolytic planctomycete of the family Gemmataceae with two divergent copies of 16S rRNA gene.</title>
        <authorList>
            <person name="Kulichevskaya I.S."/>
            <person name="Ivanova A.A."/>
            <person name="Naumoff D.G."/>
            <person name="Beletsky A.V."/>
            <person name="Rijpstra W.I.C."/>
            <person name="Sinninghe Damste J.S."/>
            <person name="Mardanov A.V."/>
            <person name="Ravin N.V."/>
            <person name="Dedysh S.N."/>
        </authorList>
    </citation>
    <scope>NUCLEOTIDE SEQUENCE [LARGE SCALE GENOMIC DNA]</scope>
    <source>
        <strain evidence="2">PL17</strain>
    </source>
</reference>
<sequence>MSIASRIADAQPIPSVSADEAIPVPPAVARCPYSFARDLPALLDTPPLRWVAYVDGNQVRIADTQAELYRHCLNELGLDHDRFIIACIVPESGGR</sequence>
<protein>
    <submittedName>
        <fullName evidence="1">Uncharacterized protein</fullName>
    </submittedName>
</protein>
<dbReference type="RefSeq" id="WP_171474383.1">
    <property type="nucleotide sequence ID" value="NZ_CP053452.2"/>
</dbReference>
<keyword evidence="2" id="KW-1185">Reference proteome</keyword>
<proteinExistence type="predicted"/>
<evidence type="ECO:0000313" key="2">
    <source>
        <dbReference type="Proteomes" id="UP000503447"/>
    </source>
</evidence>
<dbReference type="EMBL" id="CP053452">
    <property type="protein sequence ID" value="QJW99407.1"/>
    <property type="molecule type" value="Genomic_DNA"/>
</dbReference>
<gene>
    <name evidence="1" type="ORF">FTUN_7019</name>
</gene>
<dbReference type="Proteomes" id="UP000503447">
    <property type="component" value="Chromosome"/>
</dbReference>
<dbReference type="KEGG" id="ftj:FTUN_7019"/>
<evidence type="ECO:0000313" key="1">
    <source>
        <dbReference type="EMBL" id="QJW99407.1"/>
    </source>
</evidence>
<accession>A0A6M5YZ50</accession>
<organism evidence="1 2">
    <name type="scientific">Frigoriglobus tundricola</name>
    <dbReference type="NCBI Taxonomy" id="2774151"/>
    <lineage>
        <taxon>Bacteria</taxon>
        <taxon>Pseudomonadati</taxon>
        <taxon>Planctomycetota</taxon>
        <taxon>Planctomycetia</taxon>
        <taxon>Gemmatales</taxon>
        <taxon>Gemmataceae</taxon>
        <taxon>Frigoriglobus</taxon>
    </lineage>
</organism>
<name>A0A6M5YZ50_9BACT</name>